<feature type="compositionally biased region" description="Low complexity" evidence="30">
    <location>
        <begin position="1"/>
        <end position="13"/>
    </location>
</feature>
<evidence type="ECO:0000256" key="23">
    <source>
        <dbReference type="ARBA" id="ARBA00023212"/>
    </source>
</evidence>
<dbReference type="InterPro" id="IPR036034">
    <property type="entry name" value="PDZ_sf"/>
</dbReference>
<sequence>MASSASAESACSGGASGPSGEGSSQDSTFECNICLDTAKDAVISLCGHLFCWPCLHQWLETRPNRQVCPVCKAGISHDKVIPLYGRGSTGQQDPREKTPPRPQGQRPEPENRGGFQGFGFGDGGFQMSFGIGAFPFGIFATAFNINDGRPPPGAEGCYCVRCGGKIGDALFVKVLNEVWHTSCFQCSECCDHLINWYYEKDGKLYCRKHYWEKFGESCHGCSLLMTGPAMVAGEYKYHPECFVCLNCRVVIEDGDTYALVERSKLYCGNCYAQIFLTPVFEKHSADYLHDSLPHTVTLISVPAATNGKRGFSVKIIRDCSGPTSSVLVKEVRGMHISPEVRNAIHAGDRILEINGAPVHTLLEEEVEDLIQKTDQTLQLLIEHDPVRQRLERLRLQSTPSCLVVPPPPCLRISTSSHVISELENRDAVREGTLKRRSVRRSNSICKSPGPSSPKEHPSFSRDISRSESLRSSTSCSHQIFRPCDLIHGEVLGKGFFGQAVKVTHRATGQVMVMKELIRCDEETQKTFLKEVKVMRRLENPNVLKFIGVLYKDKKLNLITEYIEGGTLKDYIRDVDPFPWKQRVSFAKGIASGMAYLHSMSIIHRDLNSHNCLVKLDNTVVVADFGLSRLIVEEKKRSPSLEKPSSKKRTFRRIDRKKRYTVVGNPYWMAPEMLNGKSYDEKVDVFSFGIVLCEIIGRVYADPECLPRTLDFGLNVKMFMQKFLPQDCPPAFFPLAVACCSLIPEDRPAFEKLDDCFEALTLHLELRIPLPMEMEELNQGLHRVHGSANASMPEEPPSS</sequence>
<dbReference type="CDD" id="cd06754">
    <property type="entry name" value="PDZ_LIMK-like"/>
    <property type="match status" value="1"/>
</dbReference>
<evidence type="ECO:0000256" key="24">
    <source>
        <dbReference type="ARBA" id="ARBA00040666"/>
    </source>
</evidence>
<keyword evidence="9" id="KW-0963">Cytoplasm</keyword>
<evidence type="ECO:0000256" key="19">
    <source>
        <dbReference type="ARBA" id="ARBA00022833"/>
    </source>
</evidence>
<dbReference type="SMART" id="SM00184">
    <property type="entry name" value="RING"/>
    <property type="match status" value="1"/>
</dbReference>
<evidence type="ECO:0000256" key="16">
    <source>
        <dbReference type="ARBA" id="ARBA00022771"/>
    </source>
</evidence>
<dbReference type="Ensembl" id="ENSECRT00000024000.1">
    <property type="protein sequence ID" value="ENSECRP00000023495.1"/>
    <property type="gene ID" value="ENSECRG00000015888.1"/>
</dbReference>
<reference evidence="35" key="3">
    <citation type="submission" date="2025-09" db="UniProtKB">
        <authorList>
            <consortium name="Ensembl"/>
        </authorList>
    </citation>
    <scope>IDENTIFICATION</scope>
</reference>
<keyword evidence="18" id="KW-0833">Ubl conjugation pathway</keyword>
<dbReference type="InterPro" id="IPR001245">
    <property type="entry name" value="Ser-Thr/Tyr_kinase_cat_dom"/>
</dbReference>
<dbReference type="FunFam" id="2.10.110.10:FF:000038">
    <property type="entry name" value="LIM domain kinase 2"/>
    <property type="match status" value="1"/>
</dbReference>
<dbReference type="GO" id="GO:0061630">
    <property type="term" value="F:ubiquitin protein ligase activity"/>
    <property type="evidence" value="ECO:0007669"/>
    <property type="project" value="UniProtKB-EC"/>
</dbReference>
<evidence type="ECO:0000256" key="20">
    <source>
        <dbReference type="ARBA" id="ARBA00022840"/>
    </source>
</evidence>
<dbReference type="EC" id="2.3.2.27" evidence="7"/>
<evidence type="ECO:0000259" key="32">
    <source>
        <dbReference type="PROSITE" id="PS50023"/>
    </source>
</evidence>
<dbReference type="InterPro" id="IPR017441">
    <property type="entry name" value="Protein_kinase_ATP_BS"/>
</dbReference>
<dbReference type="InterPro" id="IPR001841">
    <property type="entry name" value="Znf_RING"/>
</dbReference>
<keyword evidence="20 29" id="KW-0067">ATP-binding</keyword>
<dbReference type="GO" id="GO:0005819">
    <property type="term" value="C:spindle"/>
    <property type="evidence" value="ECO:0007669"/>
    <property type="project" value="UniProtKB-SubCell"/>
</dbReference>
<evidence type="ECO:0000256" key="15">
    <source>
        <dbReference type="ARBA" id="ARBA00022741"/>
    </source>
</evidence>
<dbReference type="Gene3D" id="3.30.200.20">
    <property type="entry name" value="Phosphorylase Kinase, domain 1"/>
    <property type="match status" value="1"/>
</dbReference>
<feature type="compositionally biased region" description="Basic and acidic residues" evidence="30">
    <location>
        <begin position="453"/>
        <end position="467"/>
    </location>
</feature>
<proteinExistence type="inferred from homology"/>
<dbReference type="InterPro" id="IPR018957">
    <property type="entry name" value="Znf_C3HC4_RING-type"/>
</dbReference>
<dbReference type="InterPro" id="IPR001781">
    <property type="entry name" value="Znf_LIM"/>
</dbReference>
<dbReference type="SUPFAM" id="SSF56112">
    <property type="entry name" value="Protein kinase-like (PK-like)"/>
    <property type="match status" value="1"/>
</dbReference>
<dbReference type="PROSITE" id="PS50023">
    <property type="entry name" value="LIM_DOMAIN_2"/>
    <property type="match status" value="2"/>
</dbReference>
<dbReference type="Pfam" id="PF00595">
    <property type="entry name" value="PDZ"/>
    <property type="match status" value="1"/>
</dbReference>
<keyword evidence="21 27" id="KW-0440">LIM domain</keyword>
<accession>A0A8C4SZ25</accession>
<dbReference type="FunFam" id="3.30.40.10:FF:000062">
    <property type="entry name" value="E3 ubiquitin-protein ligase RNF185"/>
    <property type="match status" value="1"/>
</dbReference>
<keyword evidence="15 29" id="KW-0547">Nucleotide-binding</keyword>
<dbReference type="SMART" id="SM00228">
    <property type="entry name" value="PDZ"/>
    <property type="match status" value="1"/>
</dbReference>
<evidence type="ECO:0000256" key="1">
    <source>
        <dbReference type="ARBA" id="ARBA00000900"/>
    </source>
</evidence>
<evidence type="ECO:0000256" key="8">
    <source>
        <dbReference type="ARBA" id="ARBA00012513"/>
    </source>
</evidence>
<keyword evidence="36" id="KW-1185">Reference proteome</keyword>
<dbReference type="InterPro" id="IPR000719">
    <property type="entry name" value="Prot_kinase_dom"/>
</dbReference>
<evidence type="ECO:0000256" key="14">
    <source>
        <dbReference type="ARBA" id="ARBA00022737"/>
    </source>
</evidence>
<comment type="pathway">
    <text evidence="5">Protein modification; protein ubiquitination.</text>
</comment>
<dbReference type="GO" id="GO:0012505">
    <property type="term" value="C:endomembrane system"/>
    <property type="evidence" value="ECO:0007669"/>
    <property type="project" value="UniProtKB-SubCell"/>
</dbReference>
<comment type="catalytic activity">
    <reaction evidence="26">
        <text>L-seryl-[protein] + ATP = O-phospho-L-seryl-[protein] + ADP + H(+)</text>
        <dbReference type="Rhea" id="RHEA:17989"/>
        <dbReference type="Rhea" id="RHEA-COMP:9863"/>
        <dbReference type="Rhea" id="RHEA-COMP:11604"/>
        <dbReference type="ChEBI" id="CHEBI:15378"/>
        <dbReference type="ChEBI" id="CHEBI:29999"/>
        <dbReference type="ChEBI" id="CHEBI:30616"/>
        <dbReference type="ChEBI" id="CHEBI:83421"/>
        <dbReference type="ChEBI" id="CHEBI:456216"/>
        <dbReference type="EC" id="2.7.11.1"/>
    </reaction>
    <physiologicalReaction direction="left-to-right" evidence="26">
        <dbReference type="Rhea" id="RHEA:17990"/>
    </physiologicalReaction>
</comment>
<keyword evidence="23" id="KW-0206">Cytoskeleton</keyword>
<comment type="catalytic activity">
    <reaction evidence="25">
        <text>L-threonyl-[protein] + ATP = O-phospho-L-threonyl-[protein] + ADP + H(+)</text>
        <dbReference type="Rhea" id="RHEA:46608"/>
        <dbReference type="Rhea" id="RHEA-COMP:11060"/>
        <dbReference type="Rhea" id="RHEA-COMP:11605"/>
        <dbReference type="ChEBI" id="CHEBI:15378"/>
        <dbReference type="ChEBI" id="CHEBI:30013"/>
        <dbReference type="ChEBI" id="CHEBI:30616"/>
        <dbReference type="ChEBI" id="CHEBI:61977"/>
        <dbReference type="ChEBI" id="CHEBI:456216"/>
        <dbReference type="EC" id="2.7.11.1"/>
    </reaction>
    <physiologicalReaction direction="left-to-right" evidence="25">
        <dbReference type="Rhea" id="RHEA:46609"/>
    </physiologicalReaction>
</comment>
<evidence type="ECO:0000256" key="11">
    <source>
        <dbReference type="ARBA" id="ARBA00022553"/>
    </source>
</evidence>
<dbReference type="FunFam" id="2.30.42.10:FF:000082">
    <property type="entry name" value="LIM domain kinase 2 isoform X2"/>
    <property type="match status" value="1"/>
</dbReference>
<keyword evidence="17" id="KW-0418">Kinase</keyword>
<evidence type="ECO:0000256" key="2">
    <source>
        <dbReference type="ARBA" id="ARBA00004186"/>
    </source>
</evidence>
<dbReference type="Proteomes" id="UP000694620">
    <property type="component" value="Chromosome 18"/>
</dbReference>
<dbReference type="GO" id="GO:0004674">
    <property type="term" value="F:protein serine/threonine kinase activity"/>
    <property type="evidence" value="ECO:0007669"/>
    <property type="project" value="UniProtKB-KW"/>
</dbReference>
<keyword evidence="13 27" id="KW-0479">Metal-binding</keyword>
<feature type="domain" description="RING-type" evidence="33">
    <location>
        <begin position="31"/>
        <end position="72"/>
    </location>
</feature>
<dbReference type="GO" id="GO:0005524">
    <property type="term" value="F:ATP binding"/>
    <property type="evidence" value="ECO:0007669"/>
    <property type="project" value="UniProtKB-UniRule"/>
</dbReference>
<organism evidence="35 36">
    <name type="scientific">Erpetoichthys calabaricus</name>
    <name type="common">Rope fish</name>
    <name type="synonym">Calamoichthys calabaricus</name>
    <dbReference type="NCBI Taxonomy" id="27687"/>
    <lineage>
        <taxon>Eukaryota</taxon>
        <taxon>Metazoa</taxon>
        <taxon>Chordata</taxon>
        <taxon>Craniata</taxon>
        <taxon>Vertebrata</taxon>
        <taxon>Euteleostomi</taxon>
        <taxon>Actinopterygii</taxon>
        <taxon>Polypteriformes</taxon>
        <taxon>Polypteridae</taxon>
        <taxon>Erpetoichthys</taxon>
    </lineage>
</organism>
<keyword evidence="10" id="KW-0723">Serine/threonine-protein kinase</keyword>
<evidence type="ECO:0000313" key="35">
    <source>
        <dbReference type="Ensembl" id="ENSECRP00000023495.1"/>
    </source>
</evidence>
<dbReference type="SUPFAM" id="SSF50156">
    <property type="entry name" value="PDZ domain-like"/>
    <property type="match status" value="1"/>
</dbReference>
<evidence type="ECO:0000256" key="18">
    <source>
        <dbReference type="ARBA" id="ARBA00022786"/>
    </source>
</evidence>
<evidence type="ECO:0000256" key="7">
    <source>
        <dbReference type="ARBA" id="ARBA00012483"/>
    </source>
</evidence>
<feature type="region of interest" description="Disordered" evidence="30">
    <location>
        <begin position="432"/>
        <end position="467"/>
    </location>
</feature>
<comment type="catalytic activity">
    <reaction evidence="1">
        <text>S-ubiquitinyl-[E2 ubiquitin-conjugating enzyme]-L-cysteine + [acceptor protein]-L-lysine = [E2 ubiquitin-conjugating enzyme]-L-cysteine + N(6)-ubiquitinyl-[acceptor protein]-L-lysine.</text>
        <dbReference type="EC" id="2.3.2.27"/>
    </reaction>
</comment>
<evidence type="ECO:0000256" key="4">
    <source>
        <dbReference type="ARBA" id="ARBA00004308"/>
    </source>
</evidence>
<evidence type="ECO:0000256" key="21">
    <source>
        <dbReference type="ARBA" id="ARBA00023038"/>
    </source>
</evidence>
<evidence type="ECO:0000256" key="26">
    <source>
        <dbReference type="ARBA" id="ARBA00048977"/>
    </source>
</evidence>
<dbReference type="GeneTree" id="ENSGT00940000159133"/>
<evidence type="ECO:0000256" key="10">
    <source>
        <dbReference type="ARBA" id="ARBA00022527"/>
    </source>
</evidence>
<dbReference type="GO" id="GO:0005737">
    <property type="term" value="C:cytoplasm"/>
    <property type="evidence" value="ECO:0007669"/>
    <property type="project" value="TreeGrafter"/>
</dbReference>
<dbReference type="Pfam" id="PF00097">
    <property type="entry name" value="zf-C3HC4"/>
    <property type="match status" value="1"/>
</dbReference>
<dbReference type="AlphaFoldDB" id="A0A8C4SZ25"/>
<dbReference type="GO" id="GO:0005813">
    <property type="term" value="C:centrosome"/>
    <property type="evidence" value="ECO:0007669"/>
    <property type="project" value="UniProtKB-SubCell"/>
</dbReference>
<dbReference type="EC" id="2.7.11.1" evidence="8"/>
<evidence type="ECO:0000256" key="12">
    <source>
        <dbReference type="ARBA" id="ARBA00022679"/>
    </source>
</evidence>
<dbReference type="InterPro" id="IPR001478">
    <property type="entry name" value="PDZ"/>
</dbReference>
<dbReference type="CDD" id="cd09465">
    <property type="entry name" value="LIM2_LIMK2"/>
    <property type="match status" value="1"/>
</dbReference>
<dbReference type="PANTHER" id="PTHR46485">
    <property type="entry name" value="LIM DOMAIN KINASE 1"/>
    <property type="match status" value="1"/>
</dbReference>
<keyword evidence="16 28" id="KW-0863">Zinc-finger</keyword>
<dbReference type="FunFam" id="1.10.510.10:FF:000197">
    <property type="entry name" value="LIM domain kinase 2 isoform X1"/>
    <property type="match status" value="1"/>
</dbReference>
<dbReference type="PROSITE" id="PS50106">
    <property type="entry name" value="PDZ"/>
    <property type="match status" value="1"/>
</dbReference>
<feature type="domain" description="PDZ" evidence="34">
    <location>
        <begin position="298"/>
        <end position="385"/>
    </location>
</feature>
<dbReference type="GO" id="GO:0008270">
    <property type="term" value="F:zinc ion binding"/>
    <property type="evidence" value="ECO:0007669"/>
    <property type="project" value="UniProtKB-KW"/>
</dbReference>
<evidence type="ECO:0000313" key="36">
    <source>
        <dbReference type="Proteomes" id="UP000694620"/>
    </source>
</evidence>
<dbReference type="SUPFAM" id="SSF57850">
    <property type="entry name" value="RING/U-box"/>
    <property type="match status" value="1"/>
</dbReference>
<keyword evidence="11" id="KW-0597">Phosphoprotein</keyword>
<dbReference type="GO" id="GO:0005634">
    <property type="term" value="C:nucleus"/>
    <property type="evidence" value="ECO:0007669"/>
    <property type="project" value="TreeGrafter"/>
</dbReference>
<feature type="domain" description="Protein kinase" evidence="31">
    <location>
        <begin position="485"/>
        <end position="765"/>
    </location>
</feature>
<comment type="subcellular location">
    <subcellularLocation>
        <location evidence="3">Cytoplasm</location>
        <location evidence="3">Cytoskeleton</location>
        <location evidence="3">Microtubule organizing center</location>
        <location evidence="3">Centrosome</location>
    </subcellularLocation>
    <subcellularLocation>
        <location evidence="2">Cytoplasm</location>
        <location evidence="2">Cytoskeleton</location>
        <location evidence="2">Spindle</location>
    </subcellularLocation>
    <subcellularLocation>
        <location evidence="4">Endomembrane system</location>
    </subcellularLocation>
</comment>
<keyword evidence="12" id="KW-0808">Transferase</keyword>
<dbReference type="Pfam" id="PF00412">
    <property type="entry name" value="LIM"/>
    <property type="match status" value="2"/>
</dbReference>
<keyword evidence="14" id="KW-0677">Repeat</keyword>
<evidence type="ECO:0000256" key="28">
    <source>
        <dbReference type="PROSITE-ProRule" id="PRU00175"/>
    </source>
</evidence>
<dbReference type="FunFam" id="3.30.200.20:FF:000038">
    <property type="entry name" value="LIM domain kinase 2"/>
    <property type="match status" value="1"/>
</dbReference>
<dbReference type="Gene3D" id="2.30.42.10">
    <property type="match status" value="1"/>
</dbReference>
<dbReference type="GO" id="GO:0030036">
    <property type="term" value="P:actin cytoskeleton organization"/>
    <property type="evidence" value="ECO:0007669"/>
    <property type="project" value="TreeGrafter"/>
</dbReference>
<evidence type="ECO:0000256" key="6">
    <source>
        <dbReference type="ARBA" id="ARBA00005843"/>
    </source>
</evidence>
<dbReference type="SUPFAM" id="SSF57716">
    <property type="entry name" value="Glucocorticoid receptor-like (DNA-binding domain)"/>
    <property type="match status" value="3"/>
</dbReference>
<feature type="region of interest" description="Disordered" evidence="30">
    <location>
        <begin position="1"/>
        <end position="24"/>
    </location>
</feature>
<evidence type="ECO:0000259" key="34">
    <source>
        <dbReference type="PROSITE" id="PS50106"/>
    </source>
</evidence>
<evidence type="ECO:0000256" key="5">
    <source>
        <dbReference type="ARBA" id="ARBA00004906"/>
    </source>
</evidence>
<evidence type="ECO:0000256" key="27">
    <source>
        <dbReference type="PROSITE-ProRule" id="PRU00125"/>
    </source>
</evidence>
<comment type="similarity">
    <text evidence="6">Belongs to the protein kinase superfamily. TKL Ser/Thr protein kinase family.</text>
</comment>
<evidence type="ECO:0000256" key="13">
    <source>
        <dbReference type="ARBA" id="ARBA00022723"/>
    </source>
</evidence>
<evidence type="ECO:0000256" key="9">
    <source>
        <dbReference type="ARBA" id="ARBA00022490"/>
    </source>
</evidence>
<feature type="binding site" evidence="29">
    <location>
        <position position="514"/>
    </location>
    <ligand>
        <name>ATP</name>
        <dbReference type="ChEBI" id="CHEBI:30616"/>
    </ligand>
</feature>
<name>A0A8C4SZ25_ERPCA</name>
<dbReference type="Gene3D" id="3.30.40.10">
    <property type="entry name" value="Zinc/RING finger domain, C3HC4 (zinc finger)"/>
    <property type="match status" value="1"/>
</dbReference>
<evidence type="ECO:0000259" key="33">
    <source>
        <dbReference type="PROSITE" id="PS50089"/>
    </source>
</evidence>
<dbReference type="InterPro" id="IPR050940">
    <property type="entry name" value="Actin_reg-Ser/Thr_kinase"/>
</dbReference>
<feature type="region of interest" description="Disordered" evidence="30">
    <location>
        <begin position="82"/>
        <end position="113"/>
    </location>
</feature>
<dbReference type="Pfam" id="PF07714">
    <property type="entry name" value="PK_Tyr_Ser-Thr"/>
    <property type="match status" value="1"/>
</dbReference>
<feature type="domain" description="LIM zinc-binding" evidence="32">
    <location>
        <begin position="217"/>
        <end position="277"/>
    </location>
</feature>
<dbReference type="PROSITE" id="PS50011">
    <property type="entry name" value="PROTEIN_KINASE_DOM"/>
    <property type="match status" value="1"/>
</dbReference>
<feature type="domain" description="LIM zinc-binding" evidence="32">
    <location>
        <begin position="157"/>
        <end position="216"/>
    </location>
</feature>
<gene>
    <name evidence="35" type="primary">LIMK2</name>
    <name evidence="35" type="synonym">rnf185</name>
</gene>
<protein>
    <recommendedName>
        <fullName evidence="24">LIM domain kinase 2</fullName>
        <ecNumber evidence="7">2.3.2.27</ecNumber>
        <ecNumber evidence="8">2.7.11.1</ecNumber>
    </recommendedName>
</protein>
<evidence type="ECO:0000256" key="3">
    <source>
        <dbReference type="ARBA" id="ARBA00004300"/>
    </source>
</evidence>
<dbReference type="CDD" id="cd16744">
    <property type="entry name" value="RING-HC_RNF185"/>
    <property type="match status" value="1"/>
</dbReference>
<dbReference type="PROSITE" id="PS50089">
    <property type="entry name" value="ZF_RING_2"/>
    <property type="match status" value="1"/>
</dbReference>
<evidence type="ECO:0000256" key="17">
    <source>
        <dbReference type="ARBA" id="ARBA00022777"/>
    </source>
</evidence>
<dbReference type="InterPro" id="IPR011009">
    <property type="entry name" value="Kinase-like_dom_sf"/>
</dbReference>
<dbReference type="Gene3D" id="2.10.110.10">
    <property type="entry name" value="Cysteine Rich Protein"/>
    <property type="match status" value="2"/>
</dbReference>
<dbReference type="InterPro" id="IPR013083">
    <property type="entry name" value="Znf_RING/FYVE/PHD"/>
</dbReference>
<reference evidence="35" key="2">
    <citation type="submission" date="2025-08" db="UniProtKB">
        <authorList>
            <consortium name="Ensembl"/>
        </authorList>
    </citation>
    <scope>IDENTIFICATION</scope>
</reference>
<dbReference type="PROSITE" id="PS00478">
    <property type="entry name" value="LIM_DOMAIN_1"/>
    <property type="match status" value="1"/>
</dbReference>
<dbReference type="SMART" id="SM00132">
    <property type="entry name" value="LIM"/>
    <property type="match status" value="2"/>
</dbReference>
<dbReference type="PROSITE" id="PS00107">
    <property type="entry name" value="PROTEIN_KINASE_ATP"/>
    <property type="match status" value="1"/>
</dbReference>
<reference evidence="35" key="1">
    <citation type="submission" date="2021-06" db="EMBL/GenBank/DDBJ databases">
        <authorList>
            <consortium name="Wellcome Sanger Institute Data Sharing"/>
        </authorList>
    </citation>
    <scope>NUCLEOTIDE SEQUENCE [LARGE SCALE GENOMIC DNA]</scope>
</reference>
<dbReference type="InterPro" id="IPR017907">
    <property type="entry name" value="Znf_RING_CS"/>
</dbReference>
<evidence type="ECO:0000256" key="30">
    <source>
        <dbReference type="SAM" id="MobiDB-lite"/>
    </source>
</evidence>
<evidence type="ECO:0000256" key="25">
    <source>
        <dbReference type="ARBA" id="ARBA00048659"/>
    </source>
</evidence>
<evidence type="ECO:0000259" key="31">
    <source>
        <dbReference type="PROSITE" id="PS50011"/>
    </source>
</evidence>
<evidence type="ECO:0000256" key="29">
    <source>
        <dbReference type="PROSITE-ProRule" id="PRU10141"/>
    </source>
</evidence>
<dbReference type="Gene3D" id="1.10.510.10">
    <property type="entry name" value="Transferase(Phosphotransferase) domain 1"/>
    <property type="match status" value="1"/>
</dbReference>
<evidence type="ECO:0000256" key="22">
    <source>
        <dbReference type="ARBA" id="ARBA00023136"/>
    </source>
</evidence>
<dbReference type="PANTHER" id="PTHR46485:SF1">
    <property type="entry name" value="LIM DOMAIN KINASE 2"/>
    <property type="match status" value="1"/>
</dbReference>
<dbReference type="PROSITE" id="PS00518">
    <property type="entry name" value="ZF_RING_1"/>
    <property type="match status" value="1"/>
</dbReference>
<keyword evidence="22" id="KW-0472">Membrane</keyword>
<keyword evidence="19 27" id="KW-0862">Zinc</keyword>